<dbReference type="InterPro" id="IPR003838">
    <property type="entry name" value="ABC3_permease_C"/>
</dbReference>
<organism evidence="9 10">
    <name type="scientific">Bdellovibrio bacteriovorus</name>
    <dbReference type="NCBI Taxonomy" id="959"/>
    <lineage>
        <taxon>Bacteria</taxon>
        <taxon>Pseudomonadati</taxon>
        <taxon>Bdellovibrionota</taxon>
        <taxon>Bdellovibrionia</taxon>
        <taxon>Bdellovibrionales</taxon>
        <taxon>Pseudobdellovibrionaceae</taxon>
        <taxon>Bdellovibrio</taxon>
    </lineage>
</organism>
<comment type="subcellular location">
    <subcellularLocation>
        <location evidence="1">Cell membrane</location>
        <topology evidence="1">Multi-pass membrane protein</topology>
    </subcellularLocation>
</comment>
<name>A0A150WS26_BDEBC</name>
<dbReference type="InterPro" id="IPR051125">
    <property type="entry name" value="ABC-4/HrtB_transporter"/>
</dbReference>
<dbReference type="RefSeq" id="WP_061834582.1">
    <property type="nucleotide sequence ID" value="NZ_LUKE01000001.1"/>
</dbReference>
<evidence type="ECO:0000256" key="5">
    <source>
        <dbReference type="ARBA" id="ARBA00023136"/>
    </source>
</evidence>
<dbReference type="InterPro" id="IPR025857">
    <property type="entry name" value="MacB_PCD"/>
</dbReference>
<proteinExistence type="predicted"/>
<dbReference type="AlphaFoldDB" id="A0A150WS26"/>
<dbReference type="Pfam" id="PF02687">
    <property type="entry name" value="FtsX"/>
    <property type="match status" value="1"/>
</dbReference>
<evidence type="ECO:0000256" key="6">
    <source>
        <dbReference type="SAM" id="Phobius"/>
    </source>
</evidence>
<accession>A0A150WS26</accession>
<dbReference type="GO" id="GO:0005886">
    <property type="term" value="C:plasma membrane"/>
    <property type="evidence" value="ECO:0007669"/>
    <property type="project" value="UniProtKB-SubCell"/>
</dbReference>
<gene>
    <name evidence="9" type="ORF">AZI86_08270</name>
</gene>
<reference evidence="9 10" key="1">
    <citation type="submission" date="2016-03" db="EMBL/GenBank/DDBJ databases">
        <authorList>
            <person name="Ploux O."/>
        </authorList>
    </citation>
    <scope>NUCLEOTIDE SEQUENCE [LARGE SCALE GENOMIC DNA]</scope>
    <source>
        <strain evidence="9 10">R0</strain>
    </source>
</reference>
<dbReference type="PROSITE" id="PS51257">
    <property type="entry name" value="PROKAR_LIPOPROTEIN"/>
    <property type="match status" value="1"/>
</dbReference>
<dbReference type="Pfam" id="PF12704">
    <property type="entry name" value="MacB_PCD"/>
    <property type="match status" value="1"/>
</dbReference>
<keyword evidence="4 6" id="KW-1133">Transmembrane helix</keyword>
<feature type="domain" description="ABC3 transporter permease C-terminal" evidence="7">
    <location>
        <begin position="286"/>
        <end position="397"/>
    </location>
</feature>
<evidence type="ECO:0000259" key="8">
    <source>
        <dbReference type="Pfam" id="PF12704"/>
    </source>
</evidence>
<evidence type="ECO:0000256" key="4">
    <source>
        <dbReference type="ARBA" id="ARBA00022989"/>
    </source>
</evidence>
<dbReference type="PANTHER" id="PTHR43738">
    <property type="entry name" value="ABC TRANSPORTER, MEMBRANE PROTEIN"/>
    <property type="match status" value="1"/>
</dbReference>
<evidence type="ECO:0000313" key="9">
    <source>
        <dbReference type="EMBL" id="KYG67005.1"/>
    </source>
</evidence>
<feature type="transmembrane region" description="Helical" evidence="6">
    <location>
        <begin position="283"/>
        <end position="307"/>
    </location>
</feature>
<protein>
    <recommendedName>
        <fullName evidence="11">ABC3 transporter permease protein domain-containing protein</fullName>
    </recommendedName>
</protein>
<feature type="domain" description="MacB-like periplasmic core" evidence="8">
    <location>
        <begin position="90"/>
        <end position="245"/>
    </location>
</feature>
<keyword evidence="3 6" id="KW-0812">Transmembrane</keyword>
<evidence type="ECO:0000256" key="2">
    <source>
        <dbReference type="ARBA" id="ARBA00022475"/>
    </source>
</evidence>
<sequence length="411" mass="44836">MSPLKLATLNLWRRKIPTFLAVGAIAVAVACSGILWRINILASSRFESLGKGPEAVIGAKSGGIDILLGSLNGEGSYPGFLPKKLFDSLRSAQTVQFEDGAQSQTKYIRAIVPFLYFAKFKEARVVATDESFFGQPLDNERMQFESGSWTGNPNEAVIGADIATHSGLNVGDSFTANAWFGEDIFSPTQVSLKVAGILKSTSSTWDRLIYTDLASAQEILKRTDLRTKSIWGADVLNYFLVRLEPNGLQPLQALVNSRTVGQVIDVQTEKTRLEELVGSGKNLGLLLAILVLIQGGLCMASMLITRFEAMSMQLAVLRAIGYQKNQLGTWLVFEGLIIGLCAAVIGGILDYAFFPFICHLLGSSLPSLELGGVMIFASWPVWFMTLLSTTLAVIVPLYRVYHQDVHFSLRG</sequence>
<comment type="caution">
    <text evidence="9">The sequence shown here is derived from an EMBL/GenBank/DDBJ whole genome shotgun (WGS) entry which is preliminary data.</text>
</comment>
<feature type="transmembrane region" description="Helical" evidence="6">
    <location>
        <begin position="382"/>
        <end position="401"/>
    </location>
</feature>
<dbReference type="EMBL" id="LUKE01000001">
    <property type="protein sequence ID" value="KYG67005.1"/>
    <property type="molecule type" value="Genomic_DNA"/>
</dbReference>
<feature type="transmembrane region" description="Helical" evidence="6">
    <location>
        <begin position="327"/>
        <end position="349"/>
    </location>
</feature>
<keyword evidence="5 6" id="KW-0472">Membrane</keyword>
<dbReference type="OrthoDB" id="5290994at2"/>
<evidence type="ECO:0000259" key="7">
    <source>
        <dbReference type="Pfam" id="PF02687"/>
    </source>
</evidence>
<keyword evidence="10" id="KW-1185">Reference proteome</keyword>
<keyword evidence="2" id="KW-1003">Cell membrane</keyword>
<evidence type="ECO:0000313" key="10">
    <source>
        <dbReference type="Proteomes" id="UP000075320"/>
    </source>
</evidence>
<evidence type="ECO:0000256" key="1">
    <source>
        <dbReference type="ARBA" id="ARBA00004651"/>
    </source>
</evidence>
<feature type="transmembrane region" description="Helical" evidence="6">
    <location>
        <begin position="16"/>
        <end position="36"/>
    </location>
</feature>
<evidence type="ECO:0000256" key="3">
    <source>
        <dbReference type="ARBA" id="ARBA00022692"/>
    </source>
</evidence>
<dbReference type="PANTHER" id="PTHR43738:SF2">
    <property type="entry name" value="ABC TRANSPORTER PERMEASE"/>
    <property type="match status" value="1"/>
</dbReference>
<dbReference type="Proteomes" id="UP000075320">
    <property type="component" value="Unassembled WGS sequence"/>
</dbReference>
<evidence type="ECO:0008006" key="11">
    <source>
        <dbReference type="Google" id="ProtNLM"/>
    </source>
</evidence>